<evidence type="ECO:0000256" key="2">
    <source>
        <dbReference type="ARBA" id="ARBA00022771"/>
    </source>
</evidence>
<feature type="non-terminal residue" evidence="5">
    <location>
        <position position="36"/>
    </location>
</feature>
<sequence>MEQNGLPEDIERLLTCPVCLDVFTQPVIILPCQHNL</sequence>
<dbReference type="Pfam" id="PF13445">
    <property type="entry name" value="zf-RING_UBOX"/>
    <property type="match status" value="1"/>
</dbReference>
<dbReference type="InterPro" id="IPR013083">
    <property type="entry name" value="Znf_RING/FYVE/PHD"/>
</dbReference>
<evidence type="ECO:0000256" key="3">
    <source>
        <dbReference type="ARBA" id="ARBA00022833"/>
    </source>
</evidence>
<dbReference type="GO" id="GO:0008270">
    <property type="term" value="F:zinc ion binding"/>
    <property type="evidence" value="ECO:0007669"/>
    <property type="project" value="UniProtKB-KW"/>
</dbReference>
<protein>
    <recommendedName>
        <fullName evidence="4">Zinc finger RING-type eukaryotic domain-containing protein</fullName>
    </recommendedName>
</protein>
<gene>
    <name evidence="5" type="ORF">GSOID_T00016266001</name>
</gene>
<evidence type="ECO:0000313" key="6">
    <source>
        <dbReference type="Proteomes" id="UP000001307"/>
    </source>
</evidence>
<evidence type="ECO:0000259" key="4">
    <source>
        <dbReference type="Pfam" id="PF13445"/>
    </source>
</evidence>
<dbReference type="EMBL" id="FN653778">
    <property type="protein sequence ID" value="CBY15969.1"/>
    <property type="molecule type" value="Genomic_DNA"/>
</dbReference>
<dbReference type="AlphaFoldDB" id="E4Y275"/>
<keyword evidence="3" id="KW-0862">Zinc</keyword>
<dbReference type="SUPFAM" id="SSF57850">
    <property type="entry name" value="RING/U-box"/>
    <property type="match status" value="1"/>
</dbReference>
<dbReference type="InterPro" id="IPR027370">
    <property type="entry name" value="Znf-RING_euk"/>
</dbReference>
<dbReference type="Gene3D" id="3.30.40.10">
    <property type="entry name" value="Zinc/RING finger domain, C3HC4 (zinc finger)"/>
    <property type="match status" value="1"/>
</dbReference>
<name>E4Y275_OIKDI</name>
<keyword evidence="6" id="KW-1185">Reference proteome</keyword>
<organism evidence="5 6">
    <name type="scientific">Oikopleura dioica</name>
    <name type="common">Tunicate</name>
    <dbReference type="NCBI Taxonomy" id="34765"/>
    <lineage>
        <taxon>Eukaryota</taxon>
        <taxon>Metazoa</taxon>
        <taxon>Chordata</taxon>
        <taxon>Tunicata</taxon>
        <taxon>Appendicularia</taxon>
        <taxon>Copelata</taxon>
        <taxon>Oikopleuridae</taxon>
        <taxon>Oikopleura</taxon>
    </lineage>
</organism>
<dbReference type="Proteomes" id="UP000001307">
    <property type="component" value="Unassembled WGS sequence"/>
</dbReference>
<evidence type="ECO:0000256" key="1">
    <source>
        <dbReference type="ARBA" id="ARBA00022723"/>
    </source>
</evidence>
<dbReference type="OrthoDB" id="5351233at2759"/>
<keyword evidence="2" id="KW-0863">Zinc-finger</keyword>
<reference evidence="5 6" key="1">
    <citation type="journal article" date="2010" name="Science">
        <title>Plasticity of animal genome architecture unmasked by rapid evolution of a pelagic tunicate.</title>
        <authorList>
            <person name="Denoeud F."/>
            <person name="Henriet S."/>
            <person name="Mungpakdee S."/>
            <person name="Aury J.M."/>
            <person name="Da Silva C."/>
            <person name="Brinkmann H."/>
            <person name="Mikhaleva J."/>
            <person name="Olsen L.C."/>
            <person name="Jubin C."/>
            <person name="Canestro C."/>
            <person name="Bouquet J.M."/>
            <person name="Danks G."/>
            <person name="Poulain J."/>
            <person name="Campsteijn C."/>
            <person name="Adamski M."/>
            <person name="Cross I."/>
            <person name="Yadetie F."/>
            <person name="Muffato M."/>
            <person name="Louis A."/>
            <person name="Butcher S."/>
            <person name="Tsagkogeorga G."/>
            <person name="Konrad A."/>
            <person name="Singh S."/>
            <person name="Jensen M.F."/>
            <person name="Cong E.H."/>
            <person name="Eikeseth-Otteraa H."/>
            <person name="Noel B."/>
            <person name="Anthouard V."/>
            <person name="Porcel B.M."/>
            <person name="Kachouri-Lafond R."/>
            <person name="Nishino A."/>
            <person name="Ugolini M."/>
            <person name="Chourrout P."/>
            <person name="Nishida H."/>
            <person name="Aasland R."/>
            <person name="Huzurbazar S."/>
            <person name="Westhof E."/>
            <person name="Delsuc F."/>
            <person name="Lehrach H."/>
            <person name="Reinhardt R."/>
            <person name="Weissenbach J."/>
            <person name="Roy S.W."/>
            <person name="Artiguenave F."/>
            <person name="Postlethwait J.H."/>
            <person name="Manak J.R."/>
            <person name="Thompson E.M."/>
            <person name="Jaillon O."/>
            <person name="Du Pasquier L."/>
            <person name="Boudinot P."/>
            <person name="Liberles D.A."/>
            <person name="Volff J.N."/>
            <person name="Philippe H."/>
            <person name="Lenhard B."/>
            <person name="Roest Crollius H."/>
            <person name="Wincker P."/>
            <person name="Chourrout D."/>
        </authorList>
    </citation>
    <scope>NUCLEOTIDE SEQUENCE [LARGE SCALE GENOMIC DNA]</scope>
</reference>
<proteinExistence type="predicted"/>
<feature type="domain" description="Zinc finger RING-type eukaryotic" evidence="4">
    <location>
        <begin position="16"/>
        <end position="35"/>
    </location>
</feature>
<accession>E4Y275</accession>
<keyword evidence="1" id="KW-0479">Metal-binding</keyword>
<dbReference type="InParanoid" id="E4Y275"/>
<evidence type="ECO:0000313" key="5">
    <source>
        <dbReference type="EMBL" id="CBY15969.1"/>
    </source>
</evidence>